<feature type="domain" description="2Fe-2S ferredoxin-type" evidence="4">
    <location>
        <begin position="239"/>
        <end position="332"/>
    </location>
</feature>
<dbReference type="Gene3D" id="3.40.50.80">
    <property type="entry name" value="Nucleotide-binding domain of ferredoxin-NADP reductase (FNR) module"/>
    <property type="match status" value="1"/>
</dbReference>
<feature type="domain" description="FAD-binding FR-type" evidence="5">
    <location>
        <begin position="7"/>
        <end position="108"/>
    </location>
</feature>
<protein>
    <submittedName>
        <fullName evidence="6">Oxidoreductase</fullName>
    </submittedName>
</protein>
<organism evidence="6 7">
    <name type="scientific">Enemella evansiae</name>
    <dbReference type="NCBI Taxonomy" id="2016499"/>
    <lineage>
        <taxon>Bacteria</taxon>
        <taxon>Bacillati</taxon>
        <taxon>Actinomycetota</taxon>
        <taxon>Actinomycetes</taxon>
        <taxon>Propionibacteriales</taxon>
        <taxon>Propionibacteriaceae</taxon>
        <taxon>Enemella</taxon>
    </lineage>
</organism>
<dbReference type="GO" id="GO:0016491">
    <property type="term" value="F:oxidoreductase activity"/>
    <property type="evidence" value="ECO:0007669"/>
    <property type="project" value="InterPro"/>
</dbReference>
<keyword evidence="3" id="KW-0411">Iron-sulfur</keyword>
<dbReference type="Pfam" id="PF00111">
    <property type="entry name" value="Fer2"/>
    <property type="match status" value="1"/>
</dbReference>
<dbReference type="PROSITE" id="PS51384">
    <property type="entry name" value="FAD_FR"/>
    <property type="match status" value="1"/>
</dbReference>
<comment type="caution">
    <text evidence="6">The sequence shown here is derived from an EMBL/GenBank/DDBJ whole genome shotgun (WGS) entry which is preliminary data.</text>
</comment>
<name>A0A255GLJ3_9ACTN</name>
<keyword evidence="2" id="KW-0408">Iron</keyword>
<dbReference type="Pfam" id="PF00175">
    <property type="entry name" value="NAD_binding_1"/>
    <property type="match status" value="1"/>
</dbReference>
<dbReference type="InterPro" id="IPR001041">
    <property type="entry name" value="2Fe-2S_ferredoxin-type"/>
</dbReference>
<dbReference type="Gene3D" id="2.40.30.10">
    <property type="entry name" value="Translation factors"/>
    <property type="match status" value="1"/>
</dbReference>
<dbReference type="PANTHER" id="PTHR47354:SF2">
    <property type="entry name" value="BLR2392 PROTEIN"/>
    <property type="match status" value="1"/>
</dbReference>
<keyword evidence="2" id="KW-0001">2Fe-2S</keyword>
<dbReference type="Gene3D" id="3.10.20.30">
    <property type="match status" value="1"/>
</dbReference>
<keyword evidence="7" id="KW-1185">Reference proteome</keyword>
<sequence>MAATVHRVWQTAEVVATRQVAERVRRVELSLPMPTRVPAGSHLDLMVPLPGGEDLRSYSIVDADADGSRVALSVQLAPASRGGSAYLHSLQVGDRIRVTQPVQNFPLGVGAPRYLLLAGGIGITALCAMAEVLRQRGVDYELVYVGRSRPVMAYAAELAERHPDRIRMHVDDEGTGLSVDTLLDELAADPLAQRTEVYLCGPIRLMDAIRRGWATRGLPVTNLRFETFGNSGSWEPQEFEVSIPRLGVTTTVGRDATMLEALESAGVEMMWDCRKGECGLCQVRVLEVEGAIDHRDVFFSPDEQESGGGLCACVSRIAAENGDRARVRIDVT</sequence>
<keyword evidence="2" id="KW-0479">Metal-binding</keyword>
<dbReference type="InterPro" id="IPR050415">
    <property type="entry name" value="MRET"/>
</dbReference>
<dbReference type="CDD" id="cd06185">
    <property type="entry name" value="PDR_like"/>
    <property type="match status" value="1"/>
</dbReference>
<evidence type="ECO:0000259" key="4">
    <source>
        <dbReference type="PROSITE" id="PS51085"/>
    </source>
</evidence>
<evidence type="ECO:0000256" key="3">
    <source>
        <dbReference type="ARBA" id="ARBA00023014"/>
    </source>
</evidence>
<dbReference type="InterPro" id="IPR001433">
    <property type="entry name" value="OxRdtase_FAD/NAD-bd"/>
</dbReference>
<dbReference type="PROSITE" id="PS51085">
    <property type="entry name" value="2FE2S_FER_2"/>
    <property type="match status" value="1"/>
</dbReference>
<dbReference type="GO" id="GO:0051537">
    <property type="term" value="F:2 iron, 2 sulfur cluster binding"/>
    <property type="evidence" value="ECO:0007669"/>
    <property type="project" value="UniProtKB-KW"/>
</dbReference>
<evidence type="ECO:0000313" key="6">
    <source>
        <dbReference type="EMBL" id="OYO16708.1"/>
    </source>
</evidence>
<dbReference type="PRINTS" id="PR00409">
    <property type="entry name" value="PHDIOXRDTASE"/>
</dbReference>
<dbReference type="RefSeq" id="WP_094356378.1">
    <property type="nucleotide sequence ID" value="NZ_NMVK01000007.1"/>
</dbReference>
<dbReference type="OrthoDB" id="3807506at2"/>
<dbReference type="CDD" id="cd00207">
    <property type="entry name" value="fer2"/>
    <property type="match status" value="1"/>
</dbReference>
<evidence type="ECO:0000256" key="2">
    <source>
        <dbReference type="ARBA" id="ARBA00022714"/>
    </source>
</evidence>
<evidence type="ECO:0000259" key="5">
    <source>
        <dbReference type="PROSITE" id="PS51384"/>
    </source>
</evidence>
<dbReference type="AlphaFoldDB" id="A0A255GLJ3"/>
<dbReference type="InterPro" id="IPR017927">
    <property type="entry name" value="FAD-bd_FR_type"/>
</dbReference>
<gene>
    <name evidence="6" type="ORF">CGZ94_03475</name>
</gene>
<dbReference type="Pfam" id="PF00970">
    <property type="entry name" value="FAD_binding_6"/>
    <property type="match status" value="1"/>
</dbReference>
<dbReference type="EMBL" id="NMVO01000002">
    <property type="protein sequence ID" value="OYO16708.1"/>
    <property type="molecule type" value="Genomic_DNA"/>
</dbReference>
<dbReference type="SUPFAM" id="SSF52343">
    <property type="entry name" value="Ferredoxin reductase-like, C-terminal NADP-linked domain"/>
    <property type="match status" value="1"/>
</dbReference>
<evidence type="ECO:0000313" key="7">
    <source>
        <dbReference type="Proteomes" id="UP000215896"/>
    </source>
</evidence>
<dbReference type="InterPro" id="IPR036010">
    <property type="entry name" value="2Fe-2S_ferredoxin-like_sf"/>
</dbReference>
<dbReference type="Proteomes" id="UP000215896">
    <property type="component" value="Unassembled WGS sequence"/>
</dbReference>
<dbReference type="PROSITE" id="PS00197">
    <property type="entry name" value="2FE2S_FER_1"/>
    <property type="match status" value="1"/>
</dbReference>
<dbReference type="InterPro" id="IPR006058">
    <property type="entry name" value="2Fe2S_fd_BS"/>
</dbReference>
<dbReference type="PANTHER" id="PTHR47354">
    <property type="entry name" value="NADH OXIDOREDUCTASE HCR"/>
    <property type="match status" value="1"/>
</dbReference>
<evidence type="ECO:0000256" key="1">
    <source>
        <dbReference type="ARBA" id="ARBA00001974"/>
    </source>
</evidence>
<comment type="cofactor">
    <cofactor evidence="1">
        <name>FAD</name>
        <dbReference type="ChEBI" id="CHEBI:57692"/>
    </cofactor>
</comment>
<dbReference type="InterPro" id="IPR017938">
    <property type="entry name" value="Riboflavin_synthase-like_b-brl"/>
</dbReference>
<dbReference type="InterPro" id="IPR039261">
    <property type="entry name" value="FNR_nucleotide-bd"/>
</dbReference>
<dbReference type="InterPro" id="IPR008333">
    <property type="entry name" value="Cbr1-like_FAD-bd_dom"/>
</dbReference>
<dbReference type="InterPro" id="IPR012675">
    <property type="entry name" value="Beta-grasp_dom_sf"/>
</dbReference>
<proteinExistence type="predicted"/>
<dbReference type="SUPFAM" id="SSF54292">
    <property type="entry name" value="2Fe-2S ferredoxin-like"/>
    <property type="match status" value="1"/>
</dbReference>
<reference evidence="6 7" key="1">
    <citation type="submission" date="2017-07" db="EMBL/GenBank/DDBJ databases">
        <title>Draft whole genome sequences of clinical Proprionibacteriaceae strains.</title>
        <authorList>
            <person name="Bernier A.-M."/>
            <person name="Bernard K."/>
            <person name="Domingo M.-C."/>
        </authorList>
    </citation>
    <scope>NUCLEOTIDE SEQUENCE [LARGE SCALE GENOMIC DNA]</scope>
    <source>
        <strain evidence="6 7">NML 030167</strain>
    </source>
</reference>
<accession>A0A255GLJ3</accession>
<dbReference type="SUPFAM" id="SSF63380">
    <property type="entry name" value="Riboflavin synthase domain-like"/>
    <property type="match status" value="1"/>
</dbReference>